<keyword evidence="3" id="KW-1185">Reference proteome</keyword>
<dbReference type="Pfam" id="PF05954">
    <property type="entry name" value="Phage_GPD"/>
    <property type="match status" value="1"/>
</dbReference>
<dbReference type="InterPro" id="IPR037026">
    <property type="entry name" value="Vgr_OB-fold_dom_sf"/>
</dbReference>
<feature type="domain" description="Gp5/Type VI secretion system Vgr protein OB-fold" evidence="1">
    <location>
        <begin position="332"/>
        <end position="406"/>
    </location>
</feature>
<reference evidence="2 3" key="1">
    <citation type="submission" date="2014-09" db="EMBL/GenBank/DDBJ databases">
        <title>Vibrio maritimus JCM 19240. (C210) whole genome shotgun sequence.</title>
        <authorList>
            <person name="Sawabe T."/>
            <person name="Meirelles P."/>
            <person name="Nakanishi M."/>
            <person name="Sayaka M."/>
            <person name="Hattori M."/>
            <person name="Ohkuma M."/>
        </authorList>
    </citation>
    <scope>NUCLEOTIDE SEQUENCE [LARGE SCALE GENOMIC DNA]</scope>
    <source>
        <strain evidence="2 3">JCM 19240</strain>
    </source>
</reference>
<dbReference type="InterPro" id="IPR006533">
    <property type="entry name" value="T6SS_Vgr_RhsGE"/>
</dbReference>
<protein>
    <submittedName>
        <fullName evidence="2">VgrG protein</fullName>
    </submittedName>
</protein>
<evidence type="ECO:0000313" key="2">
    <source>
        <dbReference type="EMBL" id="GAL33664.1"/>
    </source>
</evidence>
<dbReference type="InterPro" id="IPR006531">
    <property type="entry name" value="Gp5/Vgr_OB"/>
</dbReference>
<dbReference type="SUPFAM" id="SSF69255">
    <property type="entry name" value="gp5 N-terminal domain-like"/>
    <property type="match status" value="1"/>
</dbReference>
<dbReference type="Gene3D" id="2.40.50.230">
    <property type="entry name" value="Gp5 N-terminal domain"/>
    <property type="match status" value="1"/>
</dbReference>
<comment type="caution">
    <text evidence="2">The sequence shown here is derived from an EMBL/GenBank/DDBJ whole genome shotgun (WGS) entry which is preliminary data.</text>
</comment>
<sequence length="551" mass="59127">MEIVDGSVAKQTFTTSTGDTFKPGTTISISAGYNSNEQTIYEGVITSHAIRITDSNQTTLNITCKDQAVAMTIARNSKSYLQQSDSDVINAIIGNYSKVSTDTVDSISNKHDELVQFHCTDWDFLLTRAEANGMVVSNQQNKLSVAAPSTSDSATLVVTYGTDLFNLSAEIDARTQLSQVTSAGWDPSEQKMLSEQTAALSISDQGNLSASDLAAVLGISDFRMQSSATYPQEMLTSWAKGQRTKSMLSKVRGTVTFQGNAKAKIDSLIELAGVGDRFNGSHYVGAVHHRIDRGQWLTTAELGLSPMWSTEHRDLGAPPAAGWVPPADGLQIGIVKKLDEDPESQYRIQIEVPALGDSDNLVWARIANYYATSESGNFFIPEIGDEVILGYVNQDPGQPIVLGSLYSSKHTAPYDLTSDNYTKAIVTKSKLKIEFDDENKVITVTTPENNCITLSDKDKSIKLSDQNSNTITMNESGIKIDTPKDLTLSATGDISIKSTGGTSIEATSDASMKGLNVSIEAQTGLTAKGSATAEFSASGINTIKGAMVKIN</sequence>
<dbReference type="Proteomes" id="UP000029224">
    <property type="component" value="Unassembled WGS sequence"/>
</dbReference>
<evidence type="ECO:0000313" key="3">
    <source>
        <dbReference type="Proteomes" id="UP000029224"/>
    </source>
</evidence>
<evidence type="ECO:0000259" key="1">
    <source>
        <dbReference type="Pfam" id="PF04717"/>
    </source>
</evidence>
<dbReference type="EMBL" id="BBMT01000003">
    <property type="protein sequence ID" value="GAL33664.1"/>
    <property type="molecule type" value="Genomic_DNA"/>
</dbReference>
<name>A0A090T4H9_9VIBR</name>
<organism evidence="2 3">
    <name type="scientific">Vibrio maritimus</name>
    <dbReference type="NCBI Taxonomy" id="990268"/>
    <lineage>
        <taxon>Bacteria</taxon>
        <taxon>Pseudomonadati</taxon>
        <taxon>Pseudomonadota</taxon>
        <taxon>Gammaproteobacteria</taxon>
        <taxon>Vibrionales</taxon>
        <taxon>Vibrionaceae</taxon>
        <taxon>Vibrio</taxon>
    </lineage>
</organism>
<dbReference type="NCBIfam" id="TIGR01646">
    <property type="entry name" value="vgr_GE"/>
    <property type="match status" value="1"/>
</dbReference>
<proteinExistence type="predicted"/>
<gene>
    <name evidence="2" type="ORF">JCM19240_2360</name>
</gene>
<dbReference type="AlphaFoldDB" id="A0A090T4H9"/>
<dbReference type="SUPFAM" id="SSF69279">
    <property type="entry name" value="Phage tail proteins"/>
    <property type="match status" value="1"/>
</dbReference>
<dbReference type="SUPFAM" id="SSF69349">
    <property type="entry name" value="Phage fibre proteins"/>
    <property type="match status" value="1"/>
</dbReference>
<dbReference type="Pfam" id="PF04717">
    <property type="entry name" value="Phage_base_V"/>
    <property type="match status" value="1"/>
</dbReference>
<reference evidence="2 3" key="2">
    <citation type="submission" date="2014-09" db="EMBL/GenBank/DDBJ databases">
        <authorList>
            <consortium name="NBRP consortium"/>
            <person name="Sawabe T."/>
            <person name="Meirelles P."/>
            <person name="Nakanishi M."/>
            <person name="Sayaka M."/>
            <person name="Hattori M."/>
            <person name="Ohkuma M."/>
        </authorList>
    </citation>
    <scope>NUCLEOTIDE SEQUENCE [LARGE SCALE GENOMIC DNA]</scope>
    <source>
        <strain evidence="2 3">JCM 19240</strain>
    </source>
</reference>
<accession>A0A090T4H9</accession>